<proteinExistence type="predicted"/>
<dbReference type="EMBL" id="JAUOQI010000007">
    <property type="protein sequence ID" value="MDO6577980.1"/>
    <property type="molecule type" value="Genomic_DNA"/>
</dbReference>
<dbReference type="Proteomes" id="UP001170717">
    <property type="component" value="Unassembled WGS sequence"/>
</dbReference>
<evidence type="ECO:0000313" key="1">
    <source>
        <dbReference type="EMBL" id="AMJ73180.1"/>
    </source>
</evidence>
<dbReference type="KEGG" id="asq:AVL57_03815"/>
<organism evidence="2 4">
    <name type="scientific">Alteromonas stellipolaris</name>
    <dbReference type="NCBI Taxonomy" id="233316"/>
    <lineage>
        <taxon>Bacteria</taxon>
        <taxon>Pseudomonadati</taxon>
        <taxon>Pseudomonadota</taxon>
        <taxon>Gammaproteobacteria</taxon>
        <taxon>Alteromonadales</taxon>
        <taxon>Alteromonadaceae</taxon>
        <taxon>Alteromonas/Salinimonas group</taxon>
        <taxon>Alteromonas</taxon>
    </lineage>
</organism>
<dbReference type="GeneID" id="83256781"/>
<dbReference type="EMBL" id="CP013926">
    <property type="protein sequence ID" value="AMJ73180.1"/>
    <property type="molecule type" value="Genomic_DNA"/>
</dbReference>
<evidence type="ECO:0000313" key="2">
    <source>
        <dbReference type="EMBL" id="MDO6577980.1"/>
    </source>
</evidence>
<evidence type="ECO:0000313" key="3">
    <source>
        <dbReference type="Proteomes" id="UP000056750"/>
    </source>
</evidence>
<dbReference type="Proteomes" id="UP000056750">
    <property type="component" value="Chromosome"/>
</dbReference>
<reference evidence="2" key="2">
    <citation type="submission" date="2023-07" db="EMBL/GenBank/DDBJ databases">
        <title>Genome content predicts the carbon catabolic preferences of heterotrophic bacteria.</title>
        <authorList>
            <person name="Gralka M."/>
        </authorList>
    </citation>
    <scope>NUCLEOTIDE SEQUENCE</scope>
    <source>
        <strain evidence="2">F2M12</strain>
    </source>
</reference>
<accession>A0AAW7Z4I0</accession>
<reference evidence="1 3" key="1">
    <citation type="submission" date="2015-12" db="EMBL/GenBank/DDBJ databases">
        <title>Intraspecies pangenome expansion in the marine bacterium Alteromonas.</title>
        <authorList>
            <person name="Lopez-Perez M."/>
            <person name="Rodriguez-Valera F."/>
        </authorList>
    </citation>
    <scope>NUCLEOTIDE SEQUENCE [LARGE SCALE GENOMIC DNA]</scope>
    <source>
        <strain evidence="1 3">LMG 21861</strain>
    </source>
</reference>
<gene>
    <name evidence="1" type="ORF">AVL57_03815</name>
    <name evidence="2" type="ORF">Q4527_11280</name>
</gene>
<dbReference type="AlphaFoldDB" id="A0AAW7Z4I0"/>
<dbReference type="RefSeq" id="WP_057794187.1">
    <property type="nucleotide sequence ID" value="NZ_CANLMS010000004.1"/>
</dbReference>
<sequence>MGLAQKIRLEDKVSCDRASLFLDNLCTGLKFKKHDKNWIILSMHGEHMSFEIVVTNEGFYTHRSGDYFLFLGFFIEQLTGEFGCISIEDV</sequence>
<name>A0AAW7Z4I0_9ALTE</name>
<keyword evidence="3" id="KW-1185">Reference proteome</keyword>
<evidence type="ECO:0000313" key="4">
    <source>
        <dbReference type="Proteomes" id="UP001170717"/>
    </source>
</evidence>
<protein>
    <submittedName>
        <fullName evidence="2">Uncharacterized protein</fullName>
    </submittedName>
</protein>